<name>A0A2P9ATF6_9HYPH</name>
<organism evidence="2 3">
    <name type="scientific">Mesorhizobium delmotii</name>
    <dbReference type="NCBI Taxonomy" id="1631247"/>
    <lineage>
        <taxon>Bacteria</taxon>
        <taxon>Pseudomonadati</taxon>
        <taxon>Pseudomonadota</taxon>
        <taxon>Alphaproteobacteria</taxon>
        <taxon>Hyphomicrobiales</taxon>
        <taxon>Phyllobacteriaceae</taxon>
        <taxon>Mesorhizobium</taxon>
    </lineage>
</organism>
<dbReference type="AlphaFoldDB" id="A0A2P9ATF6"/>
<protein>
    <submittedName>
        <fullName evidence="2">Uncharacterized protein</fullName>
    </submittedName>
</protein>
<evidence type="ECO:0000313" key="3">
    <source>
        <dbReference type="Proteomes" id="UP000245698"/>
    </source>
</evidence>
<evidence type="ECO:0000256" key="1">
    <source>
        <dbReference type="SAM" id="Phobius"/>
    </source>
</evidence>
<feature type="transmembrane region" description="Helical" evidence="1">
    <location>
        <begin position="42"/>
        <end position="61"/>
    </location>
</feature>
<gene>
    <name evidence="2" type="ORF">BQ8482_430035</name>
</gene>
<keyword evidence="1" id="KW-1133">Transmembrane helix</keyword>
<keyword evidence="3" id="KW-1185">Reference proteome</keyword>
<dbReference type="Proteomes" id="UP000245698">
    <property type="component" value="Unassembled WGS sequence"/>
</dbReference>
<keyword evidence="1" id="KW-0812">Transmembrane</keyword>
<reference evidence="3" key="1">
    <citation type="submission" date="2016-12" db="EMBL/GenBank/DDBJ databases">
        <authorList>
            <person name="Brunel B."/>
        </authorList>
    </citation>
    <scope>NUCLEOTIDE SEQUENCE [LARGE SCALE GENOMIC DNA]</scope>
</reference>
<evidence type="ECO:0000313" key="2">
    <source>
        <dbReference type="EMBL" id="SJM34444.1"/>
    </source>
</evidence>
<dbReference type="EMBL" id="FUIG01000052">
    <property type="protein sequence ID" value="SJM34444.1"/>
    <property type="molecule type" value="Genomic_DNA"/>
</dbReference>
<proteinExistence type="predicted"/>
<accession>A0A2P9ATF6</accession>
<sequence>MNHAACCRCTSEANDRKSHAALVTRLELKTPPAMPQPNAVDLVRPAILLVGLLVVLALVVGH</sequence>
<keyword evidence="1" id="KW-0472">Membrane</keyword>